<dbReference type="GO" id="GO:0005737">
    <property type="term" value="C:cytoplasm"/>
    <property type="evidence" value="ECO:0007669"/>
    <property type="project" value="UniProtKB-SubCell"/>
</dbReference>
<name>A0A090LYB2_OSTTA</name>
<comment type="subcellular location">
    <subcellularLocation>
        <location evidence="1">Cytoplasm</location>
    </subcellularLocation>
</comment>
<dbReference type="SUPFAM" id="SSF50978">
    <property type="entry name" value="WD40 repeat-like"/>
    <property type="match status" value="1"/>
</dbReference>
<dbReference type="CDD" id="cd00200">
    <property type="entry name" value="WD40"/>
    <property type="match status" value="1"/>
</dbReference>
<evidence type="ECO:0000256" key="5">
    <source>
        <dbReference type="ARBA" id="ARBA00038145"/>
    </source>
</evidence>
<dbReference type="OrthoDB" id="71437at2759"/>
<protein>
    <submittedName>
        <fullName evidence="7">G-protein beta WD-40 repeat</fullName>
    </submittedName>
    <submittedName>
        <fullName evidence="8">WD40 repeat-containing protein</fullName>
    </submittedName>
</protein>
<feature type="repeat" description="WD" evidence="6">
    <location>
        <begin position="244"/>
        <end position="274"/>
    </location>
</feature>
<dbReference type="PROSITE" id="PS50082">
    <property type="entry name" value="WD_REPEATS_2"/>
    <property type="match status" value="3"/>
</dbReference>
<dbReference type="GO" id="GO:0071013">
    <property type="term" value="C:catalytic step 2 spliceosome"/>
    <property type="evidence" value="ECO:0007669"/>
    <property type="project" value="TreeGrafter"/>
</dbReference>
<dbReference type="STRING" id="70448.A0A090LYB2"/>
<keyword evidence="2" id="KW-0963">Cytoplasm</keyword>
<dbReference type="InterPro" id="IPR036322">
    <property type="entry name" value="WD40_repeat_dom_sf"/>
</dbReference>
<dbReference type="PANTHER" id="PTHR22842">
    <property type="entry name" value="WD40 REPEAT PROTEIN"/>
    <property type="match status" value="1"/>
</dbReference>
<keyword evidence="4" id="KW-0677">Repeat</keyword>
<evidence type="ECO:0000256" key="3">
    <source>
        <dbReference type="ARBA" id="ARBA00022574"/>
    </source>
</evidence>
<dbReference type="InterPro" id="IPR020472">
    <property type="entry name" value="WD40_PAC1"/>
</dbReference>
<reference evidence="7" key="2">
    <citation type="journal article" date="2014" name="BMC Genomics">
        <title>An improved genome of the model marine alga Ostreococcus tauri unfolds by assessing Illumina de novo assemblies.</title>
        <authorList>
            <person name="Blanc-Mathieu R."/>
            <person name="Verhelst B."/>
            <person name="Derelle E."/>
            <person name="Rombauts S."/>
            <person name="Bouget F.Y."/>
            <person name="Carre I."/>
            <person name="Chateau A."/>
            <person name="Eyre-Walker A."/>
            <person name="Grimsley N."/>
            <person name="Moreau H."/>
            <person name="Piegu B."/>
            <person name="Rivals E."/>
            <person name="Schackwitz W."/>
            <person name="Van de Peer Y."/>
            <person name="Piganeau G."/>
        </authorList>
    </citation>
    <scope>NUCLEOTIDE SEQUENCE</scope>
    <source>
        <strain evidence="7">RCC4221</strain>
    </source>
</reference>
<dbReference type="EMBL" id="CAID01000001">
    <property type="protein sequence ID" value="CEF96885.1"/>
    <property type="molecule type" value="Genomic_DNA"/>
</dbReference>
<evidence type="ECO:0000256" key="6">
    <source>
        <dbReference type="PROSITE-ProRule" id="PRU00221"/>
    </source>
</evidence>
<evidence type="ECO:0000256" key="4">
    <source>
        <dbReference type="ARBA" id="ARBA00022737"/>
    </source>
</evidence>
<dbReference type="InterPro" id="IPR019775">
    <property type="entry name" value="WD40_repeat_CS"/>
</dbReference>
<dbReference type="PANTHER" id="PTHR22842:SF3">
    <property type="entry name" value="WD REPEAT DOMAIN-CONTAINING PROTEIN 83"/>
    <property type="match status" value="1"/>
</dbReference>
<dbReference type="Proteomes" id="UP000195557">
    <property type="component" value="Unassembled WGS sequence"/>
</dbReference>
<dbReference type="AlphaFoldDB" id="A0A090LYB2"/>
<comment type="similarity">
    <text evidence="5">Belongs to the WD repeat MORG1 family.</text>
</comment>
<dbReference type="Pfam" id="PF00400">
    <property type="entry name" value="WD40"/>
    <property type="match status" value="5"/>
</dbReference>
<evidence type="ECO:0000313" key="8">
    <source>
        <dbReference type="EMBL" id="OUS42396.1"/>
    </source>
</evidence>
<keyword evidence="3 6" id="KW-0853">WD repeat</keyword>
<feature type="repeat" description="WD" evidence="6">
    <location>
        <begin position="56"/>
        <end position="97"/>
    </location>
</feature>
<organism evidence="7 9">
    <name type="scientific">Ostreococcus tauri</name>
    <name type="common">Marine green alga</name>
    <dbReference type="NCBI Taxonomy" id="70448"/>
    <lineage>
        <taxon>Eukaryota</taxon>
        <taxon>Viridiplantae</taxon>
        <taxon>Chlorophyta</taxon>
        <taxon>Mamiellophyceae</taxon>
        <taxon>Mamiellales</taxon>
        <taxon>Bathycoccaceae</taxon>
        <taxon>Ostreococcus</taxon>
    </lineage>
</organism>
<dbReference type="InterPro" id="IPR001680">
    <property type="entry name" value="WD40_rpt"/>
</dbReference>
<gene>
    <name evidence="8" type="ORF">BE221DRAFT_187070</name>
    <name evidence="7" type="ORF">OT_ostta01g05900</name>
</gene>
<dbReference type="InParanoid" id="A0A090LYB2"/>
<dbReference type="PRINTS" id="PR00320">
    <property type="entry name" value="GPROTEINBRPT"/>
</dbReference>
<proteinExistence type="inferred from homology"/>
<reference evidence="7 9" key="1">
    <citation type="journal article" date="2006" name="Proc. Natl. Acad. Sci. U.S.A.">
        <title>Genome analysis of the smallest free-living eukaryote Ostreococcus tauri unveils many unique features.</title>
        <authorList>
            <person name="Derelle E."/>
            <person name="Ferraz C."/>
            <person name="Rombauts S."/>
            <person name="Rouze P."/>
            <person name="Worden A.Z."/>
            <person name="Robbens S."/>
            <person name="Partensky F."/>
            <person name="Degroeve S."/>
            <person name="Echeynie S."/>
            <person name="Cooke R."/>
            <person name="Saeys Y."/>
            <person name="Wuyts J."/>
            <person name="Jabbari K."/>
            <person name="Bowler C."/>
            <person name="Panaud O."/>
            <person name="Piegu B."/>
            <person name="Ball S.G."/>
            <person name="Ral J.-P."/>
            <person name="Bouget F.-Y."/>
            <person name="Piganeau G."/>
            <person name="De Baets B."/>
            <person name="Picard A."/>
            <person name="Delseny M."/>
            <person name="Demaille J."/>
            <person name="Van de Peer Y."/>
            <person name="Moreau H."/>
        </authorList>
    </citation>
    <scope>NUCLEOTIDE SEQUENCE [LARGE SCALE GENOMIC DNA]</scope>
    <source>
        <strain evidence="7 9">OTTH0595</strain>
    </source>
</reference>
<dbReference type="FunCoup" id="A0A090LYB2">
    <property type="interactions" value="1467"/>
</dbReference>
<dbReference type="Proteomes" id="UP000009170">
    <property type="component" value="Unassembled WGS sequence"/>
</dbReference>
<evidence type="ECO:0000256" key="2">
    <source>
        <dbReference type="ARBA" id="ARBA00022490"/>
    </source>
</evidence>
<sequence length="316" mass="33291">MPLTLALARELTGAHARDAVLAITFSRDGAHCVTCGRDRAFALWSARTGTLLRAYRGGHGREVRDASCARDGGTIATCGGDRGVYVWDVATGAARRRFEGHDGDGGTNAVTFCANDCVVVSAGYDASVRVWDVRANGGRAMQILNARTGVGFEDSVTSLTRDEAWPRIACGCVDGATRVVDIRRGELHVDAYGVPVTSVSFSRDNKCLAVGCLTSRVCLAECATGDGLNTYRGHVAERAKTQCALTSDDAHVVSGSEDGRVVFWDVVTAEIVAEIDAHDPSSVVCGVDVSPPGVPPALATCATDGRARLWTITSDR</sequence>
<dbReference type="InterPro" id="IPR015943">
    <property type="entry name" value="WD40/YVTN_repeat-like_dom_sf"/>
</dbReference>
<accession>A0A454XM94</accession>
<dbReference type="PROSITE" id="PS00678">
    <property type="entry name" value="WD_REPEATS_1"/>
    <property type="match status" value="2"/>
</dbReference>
<dbReference type="EMBL" id="KZ155838">
    <property type="protein sequence ID" value="OUS42396.1"/>
    <property type="molecule type" value="Genomic_DNA"/>
</dbReference>
<dbReference type="GO" id="GO:0000398">
    <property type="term" value="P:mRNA splicing, via spliceosome"/>
    <property type="evidence" value="ECO:0007669"/>
    <property type="project" value="TreeGrafter"/>
</dbReference>
<dbReference type="SMART" id="SM00320">
    <property type="entry name" value="WD40"/>
    <property type="match status" value="7"/>
</dbReference>
<evidence type="ECO:0000313" key="9">
    <source>
        <dbReference type="Proteomes" id="UP000009170"/>
    </source>
</evidence>
<dbReference type="InterPro" id="IPR051980">
    <property type="entry name" value="WD_repeat_MORG1"/>
</dbReference>
<evidence type="ECO:0000313" key="7">
    <source>
        <dbReference type="EMBL" id="CEF96885.1"/>
    </source>
</evidence>
<keyword evidence="9" id="KW-1185">Reference proteome</keyword>
<accession>A0A090LYB2</accession>
<feature type="repeat" description="WD" evidence="6">
    <location>
        <begin position="109"/>
        <end position="134"/>
    </location>
</feature>
<reference evidence="8" key="3">
    <citation type="submission" date="2017-04" db="EMBL/GenBank/DDBJ databases">
        <title>Population genomics of picophytoplankton unveils novel chromosome hypervariability.</title>
        <authorList>
            <consortium name="DOE Joint Genome Institute"/>
            <person name="Blanc-Mathieu R."/>
            <person name="Krasovec M."/>
            <person name="Hebrard M."/>
            <person name="Yau S."/>
            <person name="Desgranges E."/>
            <person name="Martin J."/>
            <person name="Schackwitz W."/>
            <person name="Kuo A."/>
            <person name="Salin G."/>
            <person name="Donnadieu C."/>
            <person name="Desdevises Y."/>
            <person name="Sanchez-Ferandin S."/>
            <person name="Moreau H."/>
            <person name="Rivals E."/>
            <person name="Grigoriev I.V."/>
            <person name="Grimsley N."/>
            <person name="Eyre-Walker A."/>
            <person name="Piganeau G."/>
        </authorList>
    </citation>
    <scope>NUCLEOTIDE SEQUENCE [LARGE SCALE GENOMIC DNA]</scope>
    <source>
        <strain evidence="8">RCC 1115</strain>
    </source>
</reference>
<accession>A0A1Y5HYN6</accession>
<dbReference type="Gene3D" id="2.130.10.10">
    <property type="entry name" value="YVTN repeat-like/Quinoprotein amine dehydrogenase"/>
    <property type="match status" value="1"/>
</dbReference>
<evidence type="ECO:0000256" key="1">
    <source>
        <dbReference type="ARBA" id="ARBA00004496"/>
    </source>
</evidence>